<accession>A0A4C1U324</accession>
<name>A0A4C1U324_EUMVA</name>
<reference evidence="2 3" key="1">
    <citation type="journal article" date="2019" name="Commun. Biol.">
        <title>The bagworm genome reveals a unique fibroin gene that provides high tensile strength.</title>
        <authorList>
            <person name="Kono N."/>
            <person name="Nakamura H."/>
            <person name="Ohtoshi R."/>
            <person name="Tomita M."/>
            <person name="Numata K."/>
            <person name="Arakawa K."/>
        </authorList>
    </citation>
    <scope>NUCLEOTIDE SEQUENCE [LARGE SCALE GENOMIC DNA]</scope>
</reference>
<dbReference type="AlphaFoldDB" id="A0A4C1U324"/>
<feature type="region of interest" description="Disordered" evidence="1">
    <location>
        <begin position="22"/>
        <end position="52"/>
    </location>
</feature>
<comment type="caution">
    <text evidence="2">The sequence shown here is derived from an EMBL/GenBank/DDBJ whole genome shotgun (WGS) entry which is preliminary data.</text>
</comment>
<sequence>MRAESRTEPWLESSVELKLEPRVCSESEQGTVPRSEIRAGLHNPNLLSPRPGSELKARLRLKSKVRQIGLIAPNAPGAAGPEKRVERRRKRDTENDLRLLSIVASKCTWPRLLEHPSSFSHDTAEYDSLMLACPYQTVVSSSSPRGEHAAGLVSLLPENTSDRVERSRLTEYKTDLILHTRLVLCDRFMCCYGPVYTSMARVYLADSASHSPSSFSLSSLSAYVARSWF</sequence>
<evidence type="ECO:0000313" key="3">
    <source>
        <dbReference type="Proteomes" id="UP000299102"/>
    </source>
</evidence>
<dbReference type="Proteomes" id="UP000299102">
    <property type="component" value="Unassembled WGS sequence"/>
</dbReference>
<keyword evidence="3" id="KW-1185">Reference proteome</keyword>
<gene>
    <name evidence="2" type="ORF">EVAR_14501_1</name>
</gene>
<dbReference type="EMBL" id="BGZK01000122">
    <property type="protein sequence ID" value="GBP20775.1"/>
    <property type="molecule type" value="Genomic_DNA"/>
</dbReference>
<evidence type="ECO:0000313" key="2">
    <source>
        <dbReference type="EMBL" id="GBP20775.1"/>
    </source>
</evidence>
<organism evidence="2 3">
    <name type="scientific">Eumeta variegata</name>
    <name type="common">Bagworm moth</name>
    <name type="synonym">Eumeta japonica</name>
    <dbReference type="NCBI Taxonomy" id="151549"/>
    <lineage>
        <taxon>Eukaryota</taxon>
        <taxon>Metazoa</taxon>
        <taxon>Ecdysozoa</taxon>
        <taxon>Arthropoda</taxon>
        <taxon>Hexapoda</taxon>
        <taxon>Insecta</taxon>
        <taxon>Pterygota</taxon>
        <taxon>Neoptera</taxon>
        <taxon>Endopterygota</taxon>
        <taxon>Lepidoptera</taxon>
        <taxon>Glossata</taxon>
        <taxon>Ditrysia</taxon>
        <taxon>Tineoidea</taxon>
        <taxon>Psychidae</taxon>
        <taxon>Oiketicinae</taxon>
        <taxon>Eumeta</taxon>
    </lineage>
</organism>
<proteinExistence type="predicted"/>
<protein>
    <submittedName>
        <fullName evidence="2">Uncharacterized protein</fullName>
    </submittedName>
</protein>
<evidence type="ECO:0000256" key="1">
    <source>
        <dbReference type="SAM" id="MobiDB-lite"/>
    </source>
</evidence>